<accession>A0A7W8JZQ9</accession>
<dbReference type="Pfam" id="PF01839">
    <property type="entry name" value="FG-GAP"/>
    <property type="match status" value="1"/>
</dbReference>
<keyword evidence="1 2" id="KW-0732">Signal</keyword>
<feature type="signal peptide" evidence="2">
    <location>
        <begin position="1"/>
        <end position="25"/>
    </location>
</feature>
<dbReference type="InterPro" id="IPR028994">
    <property type="entry name" value="Integrin_alpha_N"/>
</dbReference>
<dbReference type="PANTHER" id="PTHR46580">
    <property type="entry name" value="SENSOR KINASE-RELATED"/>
    <property type="match status" value="1"/>
</dbReference>
<evidence type="ECO:0008006" key="5">
    <source>
        <dbReference type="Google" id="ProtNLM"/>
    </source>
</evidence>
<feature type="chain" id="PRO_5031416733" description="VCBS repeat-containing protein" evidence="2">
    <location>
        <begin position="26"/>
        <end position="767"/>
    </location>
</feature>
<dbReference type="PROSITE" id="PS51257">
    <property type="entry name" value="PROKAR_LIPOPROTEIN"/>
    <property type="match status" value="1"/>
</dbReference>
<dbReference type="PANTHER" id="PTHR46580:SF2">
    <property type="entry name" value="MAM DOMAIN-CONTAINING PROTEIN"/>
    <property type="match status" value="1"/>
</dbReference>
<dbReference type="AlphaFoldDB" id="A0A7W8JZQ9"/>
<gene>
    <name evidence="3" type="ORF">HNQ08_003712</name>
</gene>
<dbReference type="InterPro" id="IPR013517">
    <property type="entry name" value="FG-GAP"/>
</dbReference>
<dbReference type="Gene3D" id="2.30.30.100">
    <property type="match status" value="6"/>
</dbReference>
<dbReference type="Proteomes" id="UP000552709">
    <property type="component" value="Unassembled WGS sequence"/>
</dbReference>
<dbReference type="RefSeq" id="WP_184135197.1">
    <property type="nucleotide sequence ID" value="NZ_JACHFL010000011.1"/>
</dbReference>
<protein>
    <recommendedName>
        <fullName evidence="5">VCBS repeat-containing protein</fullName>
    </recommendedName>
</protein>
<dbReference type="SUPFAM" id="SSF69318">
    <property type="entry name" value="Integrin alpha N-terminal domain"/>
    <property type="match status" value="1"/>
</dbReference>
<proteinExistence type="predicted"/>
<keyword evidence="4" id="KW-1185">Reference proteome</keyword>
<dbReference type="Pfam" id="PF13517">
    <property type="entry name" value="FG-GAP_3"/>
    <property type="match status" value="3"/>
</dbReference>
<sequence>MLKRTRSLLLLPVLLLSACSSPSSVVGTVPPPLTVPVSGPSRSLGLFEITFIGGGTQPLSVTARPAGIQGQSLTDQPAVSLALLARANFDQAGNRNYQATFGVTNTSGTALTNLTFLAVSTPRTIAGTPVSTFQKFDGTAADPAIATQLKPSQPKILDGTNPLINQRLALFQAYTEAEVSTSTLSHPAGVSDIFPYGFVTAIPGSGSRTLPAESATGQVTFSFDLPLQSSAQANPFKVSIMVEAYTDSIPTVTQGPDELGTADTASVQARISTLQAQFPGTPVLLKSVGCPAGGSPVAQRLSSLRTAGTADAPTAMLGNTTPLLSLLGLSANPAAAAGFLDPETSFEPSFDQPLASAGGFAVRGLQSGPLTNASSGPALKGTRPLFAGEEVEQVLSSDLTGQTNGGHLCAPVVSRFRVRTKAESAAGFQGQVAYGVGSTPYSIALADIDGDGRLDLVTANSGANTVSVLLGQSGGTFAPQVTYGVGAGPVSVALGDVNSDGRLDLVTANSGGNNVSVLLGQSGGTFAPQVKFYRVGNYPYSVALGDVNGDGRVDLVTTNVNDSTVSVLLAQSGGTFAPQVTYGVGSSPESVVLGDLNGDGRLDLVTPNYAGNTVSVLLGQSEGTFAPQVTYGVGSNPASVALGDLNGDGRLDLVTANYGANTVSVLLGQSGGTFAPQVTYGVGSRPISVALGDVNGDSRLDLATANANGNTVSVLAGQSGGTFASQVMYGVGSTPFSIAQGDVNGDGRLDLATASYTGNTISILTKN</sequence>
<reference evidence="3 4" key="1">
    <citation type="submission" date="2020-08" db="EMBL/GenBank/DDBJ databases">
        <title>Genomic Encyclopedia of Type Strains, Phase IV (KMG-IV): sequencing the most valuable type-strain genomes for metagenomic binning, comparative biology and taxonomic classification.</title>
        <authorList>
            <person name="Goeker M."/>
        </authorList>
    </citation>
    <scope>NUCLEOTIDE SEQUENCE [LARGE SCALE GENOMIC DNA]</scope>
    <source>
        <strain evidence="3 4">DSM 27939</strain>
    </source>
</reference>
<evidence type="ECO:0000256" key="2">
    <source>
        <dbReference type="SAM" id="SignalP"/>
    </source>
</evidence>
<name>A0A7W8JZQ9_9DEIO</name>
<comment type="caution">
    <text evidence="3">The sequence shown here is derived from an EMBL/GenBank/DDBJ whole genome shotgun (WGS) entry which is preliminary data.</text>
</comment>
<evidence type="ECO:0000313" key="3">
    <source>
        <dbReference type="EMBL" id="MBB5364599.1"/>
    </source>
</evidence>
<organism evidence="3 4">
    <name type="scientific">Deinococcus humi</name>
    <dbReference type="NCBI Taxonomy" id="662880"/>
    <lineage>
        <taxon>Bacteria</taxon>
        <taxon>Thermotogati</taxon>
        <taxon>Deinococcota</taxon>
        <taxon>Deinococci</taxon>
        <taxon>Deinococcales</taxon>
        <taxon>Deinococcaceae</taxon>
        <taxon>Deinococcus</taxon>
    </lineage>
</organism>
<evidence type="ECO:0000256" key="1">
    <source>
        <dbReference type="ARBA" id="ARBA00022729"/>
    </source>
</evidence>
<dbReference type="EMBL" id="JACHFL010000011">
    <property type="protein sequence ID" value="MBB5364599.1"/>
    <property type="molecule type" value="Genomic_DNA"/>
</dbReference>
<evidence type="ECO:0000313" key="4">
    <source>
        <dbReference type="Proteomes" id="UP000552709"/>
    </source>
</evidence>